<dbReference type="AlphaFoldDB" id="A0A3B1A395"/>
<keyword evidence="1" id="KW-1133">Transmembrane helix</keyword>
<reference evidence="2" key="1">
    <citation type="submission" date="2018-06" db="EMBL/GenBank/DDBJ databases">
        <authorList>
            <person name="Zhirakovskaya E."/>
        </authorList>
    </citation>
    <scope>NUCLEOTIDE SEQUENCE</scope>
</reference>
<proteinExistence type="predicted"/>
<evidence type="ECO:0000256" key="1">
    <source>
        <dbReference type="SAM" id="Phobius"/>
    </source>
</evidence>
<evidence type="ECO:0000313" key="2">
    <source>
        <dbReference type="EMBL" id="VAW96040.1"/>
    </source>
</evidence>
<keyword evidence="1" id="KW-0812">Transmembrane</keyword>
<dbReference type="EMBL" id="UOFR01000036">
    <property type="protein sequence ID" value="VAW96040.1"/>
    <property type="molecule type" value="Genomic_DNA"/>
</dbReference>
<protein>
    <submittedName>
        <fullName evidence="2">Uncharacterized protein</fullName>
    </submittedName>
</protein>
<sequence length="124" mass="14481">MTRSKWFAIIFISTALLFSYMFMRNIPHDVVLHINDKWHVMLISEDQTSQVDFDPQQFQLIKQDQANLWLSGMGELRWQEHTIIISELELKFNETVISTSTNSLVVHLFLYPDGRVLKGKAGLK</sequence>
<keyword evidence="1" id="KW-0472">Membrane</keyword>
<gene>
    <name evidence="2" type="ORF">MNBD_GAMMA21-2231</name>
</gene>
<organism evidence="2">
    <name type="scientific">hydrothermal vent metagenome</name>
    <dbReference type="NCBI Taxonomy" id="652676"/>
    <lineage>
        <taxon>unclassified sequences</taxon>
        <taxon>metagenomes</taxon>
        <taxon>ecological metagenomes</taxon>
    </lineage>
</organism>
<name>A0A3B1A395_9ZZZZ</name>
<accession>A0A3B1A395</accession>
<feature type="transmembrane region" description="Helical" evidence="1">
    <location>
        <begin position="6"/>
        <end position="23"/>
    </location>
</feature>